<comment type="caution">
    <text evidence="1">The sequence shown here is derived from an EMBL/GenBank/DDBJ whole genome shotgun (WGS) entry which is preliminary data.</text>
</comment>
<gene>
    <name evidence="1" type="ORF">GGX14DRAFT_395924</name>
</gene>
<name>A0AAD6YAB9_9AGAR</name>
<protein>
    <submittedName>
        <fullName evidence="1">Uncharacterized protein</fullName>
    </submittedName>
</protein>
<organism evidence="1 2">
    <name type="scientific">Mycena pura</name>
    <dbReference type="NCBI Taxonomy" id="153505"/>
    <lineage>
        <taxon>Eukaryota</taxon>
        <taxon>Fungi</taxon>
        <taxon>Dikarya</taxon>
        <taxon>Basidiomycota</taxon>
        <taxon>Agaricomycotina</taxon>
        <taxon>Agaricomycetes</taxon>
        <taxon>Agaricomycetidae</taxon>
        <taxon>Agaricales</taxon>
        <taxon>Marasmiineae</taxon>
        <taxon>Mycenaceae</taxon>
        <taxon>Mycena</taxon>
    </lineage>
</organism>
<reference evidence="1" key="1">
    <citation type="submission" date="2023-03" db="EMBL/GenBank/DDBJ databases">
        <title>Massive genome expansion in bonnet fungi (Mycena s.s.) driven by repeated elements and novel gene families across ecological guilds.</title>
        <authorList>
            <consortium name="Lawrence Berkeley National Laboratory"/>
            <person name="Harder C.B."/>
            <person name="Miyauchi S."/>
            <person name="Viragh M."/>
            <person name="Kuo A."/>
            <person name="Thoen E."/>
            <person name="Andreopoulos B."/>
            <person name="Lu D."/>
            <person name="Skrede I."/>
            <person name="Drula E."/>
            <person name="Henrissat B."/>
            <person name="Morin E."/>
            <person name="Kohler A."/>
            <person name="Barry K."/>
            <person name="LaButti K."/>
            <person name="Morin E."/>
            <person name="Salamov A."/>
            <person name="Lipzen A."/>
            <person name="Mereny Z."/>
            <person name="Hegedus B."/>
            <person name="Baldrian P."/>
            <person name="Stursova M."/>
            <person name="Weitz H."/>
            <person name="Taylor A."/>
            <person name="Grigoriev I.V."/>
            <person name="Nagy L.G."/>
            <person name="Martin F."/>
            <person name="Kauserud H."/>
        </authorList>
    </citation>
    <scope>NUCLEOTIDE SEQUENCE</scope>
    <source>
        <strain evidence="1">9144</strain>
    </source>
</reference>
<dbReference type="Proteomes" id="UP001219525">
    <property type="component" value="Unassembled WGS sequence"/>
</dbReference>
<proteinExistence type="predicted"/>
<dbReference type="AlphaFoldDB" id="A0AAD6YAB9"/>
<evidence type="ECO:0000313" key="2">
    <source>
        <dbReference type="Proteomes" id="UP001219525"/>
    </source>
</evidence>
<evidence type="ECO:0000313" key="1">
    <source>
        <dbReference type="EMBL" id="KAJ7208267.1"/>
    </source>
</evidence>
<keyword evidence="2" id="KW-1185">Reference proteome</keyword>
<dbReference type="EMBL" id="JARJCW010000034">
    <property type="protein sequence ID" value="KAJ7208267.1"/>
    <property type="molecule type" value="Genomic_DNA"/>
</dbReference>
<accession>A0AAD6YAB9</accession>
<sequence length="155" mass="17622">MNRKTSPYGNFQEAIIFVAIWRPVEDVKYSDSQKNQGISLSRDVVSLNGNMKQMAGDPSNLFTGEICFSRREIEFFTSAQCHIKSAFTSNGAYYNSQLVLSHHKRRIQYESKSSTYADTDFDIFNNRVEGEISHHCVLYIELGGVSYCEAGPRKV</sequence>